<dbReference type="RefSeq" id="WP_169160516.1">
    <property type="nucleotide sequence ID" value="NZ_JABBFW010000006.1"/>
</dbReference>
<evidence type="ECO:0000313" key="3">
    <source>
        <dbReference type="Proteomes" id="UP000574067"/>
    </source>
</evidence>
<evidence type="ECO:0000313" key="2">
    <source>
        <dbReference type="EMBL" id="NML15625.1"/>
    </source>
</evidence>
<evidence type="ECO:0000256" key="1">
    <source>
        <dbReference type="SAM" id="MobiDB-lite"/>
    </source>
</evidence>
<protein>
    <submittedName>
        <fullName evidence="2">Uncharacterized protein</fullName>
    </submittedName>
</protein>
<gene>
    <name evidence="2" type="ORF">HHL10_11660</name>
</gene>
<proteinExistence type="predicted"/>
<dbReference type="Proteomes" id="UP000574067">
    <property type="component" value="Unassembled WGS sequence"/>
</dbReference>
<feature type="region of interest" description="Disordered" evidence="1">
    <location>
        <begin position="28"/>
        <end position="69"/>
    </location>
</feature>
<dbReference type="AlphaFoldDB" id="A0A848FA44"/>
<organism evidence="2 3">
    <name type="scientific">Azohydromonas caseinilytica</name>
    <dbReference type="NCBI Taxonomy" id="2728836"/>
    <lineage>
        <taxon>Bacteria</taxon>
        <taxon>Pseudomonadati</taxon>
        <taxon>Pseudomonadota</taxon>
        <taxon>Betaproteobacteria</taxon>
        <taxon>Burkholderiales</taxon>
        <taxon>Sphaerotilaceae</taxon>
        <taxon>Azohydromonas</taxon>
    </lineage>
</organism>
<accession>A0A848FA44</accession>
<dbReference type="EMBL" id="JABBFW010000006">
    <property type="protein sequence ID" value="NML15625.1"/>
    <property type="molecule type" value="Genomic_DNA"/>
</dbReference>
<reference evidence="2 3" key="1">
    <citation type="submission" date="2020-04" db="EMBL/GenBank/DDBJ databases">
        <title>Azohydromonas sp. isolated from soil.</title>
        <authorList>
            <person name="Dahal R.H."/>
        </authorList>
    </citation>
    <scope>NUCLEOTIDE SEQUENCE [LARGE SCALE GENOMIC DNA]</scope>
    <source>
        <strain evidence="2 3">G-1-1-14</strain>
    </source>
</reference>
<name>A0A848FA44_9BURK</name>
<comment type="caution">
    <text evidence="2">The sequence shown here is derived from an EMBL/GenBank/DDBJ whole genome shotgun (WGS) entry which is preliminary data.</text>
</comment>
<sequence>MVSWWWLLLAFWIGGALGLALGALAAVSRRAGADEPEEPEAREPWSDDRGGAPPHAGSGARRGGTVPRG</sequence>
<keyword evidence="3" id="KW-1185">Reference proteome</keyword>
<feature type="compositionally biased region" description="Basic and acidic residues" evidence="1">
    <location>
        <begin position="39"/>
        <end position="50"/>
    </location>
</feature>